<dbReference type="SUPFAM" id="SSF52949">
    <property type="entry name" value="Macro domain-like"/>
    <property type="match status" value="1"/>
</dbReference>
<evidence type="ECO:0000313" key="4">
    <source>
        <dbReference type="Proteomes" id="UP000001542"/>
    </source>
</evidence>
<dbReference type="InterPro" id="IPR043472">
    <property type="entry name" value="Macro_dom-like"/>
</dbReference>
<dbReference type="OMA" id="GYPNENA"/>
<keyword evidence="4" id="KW-1185">Reference proteome</keyword>
<dbReference type="CDD" id="cd02908">
    <property type="entry name" value="Macro_OAADPr_deacetylase"/>
    <property type="match status" value="1"/>
</dbReference>
<accession>A2DTG7</accession>
<dbReference type="PROSITE" id="PS51154">
    <property type="entry name" value="MACRO"/>
    <property type="match status" value="1"/>
</dbReference>
<name>A2DTG7_TRIV3</name>
<dbReference type="Gene3D" id="3.40.220.10">
    <property type="entry name" value="Leucine Aminopeptidase, subunit E, domain 1"/>
    <property type="match status" value="1"/>
</dbReference>
<dbReference type="eggNOG" id="KOG2633">
    <property type="taxonomic scope" value="Eukaryota"/>
</dbReference>
<dbReference type="VEuPathDB" id="TrichDB:TVAGG3_0593490"/>
<protein>
    <submittedName>
        <fullName evidence="3">Appr-1-p processing enzyme family protein</fullName>
    </submittedName>
</protein>
<reference evidence="3" key="1">
    <citation type="submission" date="2006-10" db="EMBL/GenBank/DDBJ databases">
        <authorList>
            <person name="Amadeo P."/>
            <person name="Zhao Q."/>
            <person name="Wortman J."/>
            <person name="Fraser-Liggett C."/>
            <person name="Carlton J."/>
        </authorList>
    </citation>
    <scope>NUCLEOTIDE SEQUENCE</scope>
    <source>
        <strain evidence="3">G3</strain>
    </source>
</reference>
<evidence type="ECO:0000256" key="1">
    <source>
        <dbReference type="SAM" id="MobiDB-lite"/>
    </source>
</evidence>
<dbReference type="STRING" id="5722.A2DTG7"/>
<feature type="compositionally biased region" description="Basic and acidic residues" evidence="1">
    <location>
        <begin position="241"/>
        <end position="316"/>
    </location>
</feature>
<evidence type="ECO:0000259" key="2">
    <source>
        <dbReference type="PROSITE" id="PS51154"/>
    </source>
</evidence>
<dbReference type="Pfam" id="PF01661">
    <property type="entry name" value="Macro"/>
    <property type="match status" value="1"/>
</dbReference>
<dbReference type="OrthoDB" id="6133115at2759"/>
<dbReference type="InParanoid" id="A2DTG7"/>
<dbReference type="InterPro" id="IPR002589">
    <property type="entry name" value="Macro_dom"/>
</dbReference>
<dbReference type="PANTHER" id="PTHR11106:SF27">
    <property type="entry name" value="MACRO DOMAIN-CONTAINING PROTEIN"/>
    <property type="match status" value="1"/>
</dbReference>
<feature type="region of interest" description="Disordered" evidence="1">
    <location>
        <begin position="232"/>
        <end position="316"/>
    </location>
</feature>
<dbReference type="Proteomes" id="UP000001542">
    <property type="component" value="Unassembled WGS sequence"/>
</dbReference>
<reference evidence="3" key="2">
    <citation type="journal article" date="2007" name="Science">
        <title>Draft genome sequence of the sexually transmitted pathogen Trichomonas vaginalis.</title>
        <authorList>
            <person name="Carlton J.M."/>
            <person name="Hirt R.P."/>
            <person name="Silva J.C."/>
            <person name="Delcher A.L."/>
            <person name="Schatz M."/>
            <person name="Zhao Q."/>
            <person name="Wortman J.R."/>
            <person name="Bidwell S.L."/>
            <person name="Alsmark U.C.M."/>
            <person name="Besteiro S."/>
            <person name="Sicheritz-Ponten T."/>
            <person name="Noel C.J."/>
            <person name="Dacks J.B."/>
            <person name="Foster P.G."/>
            <person name="Simillion C."/>
            <person name="Van de Peer Y."/>
            <person name="Miranda-Saavedra D."/>
            <person name="Barton G.J."/>
            <person name="Westrop G.D."/>
            <person name="Mueller S."/>
            <person name="Dessi D."/>
            <person name="Fiori P.L."/>
            <person name="Ren Q."/>
            <person name="Paulsen I."/>
            <person name="Zhang H."/>
            <person name="Bastida-Corcuera F.D."/>
            <person name="Simoes-Barbosa A."/>
            <person name="Brown M.T."/>
            <person name="Hayes R.D."/>
            <person name="Mukherjee M."/>
            <person name="Okumura C.Y."/>
            <person name="Schneider R."/>
            <person name="Smith A.J."/>
            <person name="Vanacova S."/>
            <person name="Villalvazo M."/>
            <person name="Haas B.J."/>
            <person name="Pertea M."/>
            <person name="Feldblyum T.V."/>
            <person name="Utterback T.R."/>
            <person name="Shu C.L."/>
            <person name="Osoegawa K."/>
            <person name="de Jong P.J."/>
            <person name="Hrdy I."/>
            <person name="Horvathova L."/>
            <person name="Zubacova Z."/>
            <person name="Dolezal P."/>
            <person name="Malik S.B."/>
            <person name="Logsdon J.M. Jr."/>
            <person name="Henze K."/>
            <person name="Gupta A."/>
            <person name="Wang C.C."/>
            <person name="Dunne R.L."/>
            <person name="Upcroft J.A."/>
            <person name="Upcroft P."/>
            <person name="White O."/>
            <person name="Salzberg S.L."/>
            <person name="Tang P."/>
            <person name="Chiu C.-H."/>
            <person name="Lee Y.-S."/>
            <person name="Embley T.M."/>
            <person name="Coombs G.H."/>
            <person name="Mottram J.C."/>
            <person name="Tachezy J."/>
            <person name="Fraser-Liggett C.M."/>
            <person name="Johnson P.J."/>
        </authorList>
    </citation>
    <scope>NUCLEOTIDE SEQUENCE [LARGE SCALE GENOMIC DNA]</scope>
    <source>
        <strain evidence="3">G3</strain>
    </source>
</reference>
<dbReference type="PANTHER" id="PTHR11106">
    <property type="entry name" value="GANGLIOSIDE INDUCED DIFFERENTIATION ASSOCIATED PROTEIN 2-RELATED"/>
    <property type="match status" value="1"/>
</dbReference>
<dbReference type="VEuPathDB" id="TrichDB:TVAG_423290"/>
<organism evidence="3 4">
    <name type="scientific">Trichomonas vaginalis (strain ATCC PRA-98 / G3)</name>
    <dbReference type="NCBI Taxonomy" id="412133"/>
    <lineage>
        <taxon>Eukaryota</taxon>
        <taxon>Metamonada</taxon>
        <taxon>Parabasalia</taxon>
        <taxon>Trichomonadida</taxon>
        <taxon>Trichomonadidae</taxon>
        <taxon>Trichomonas</taxon>
    </lineage>
</organism>
<dbReference type="SMART" id="SM00506">
    <property type="entry name" value="A1pp"/>
    <property type="match status" value="1"/>
</dbReference>
<evidence type="ECO:0000313" key="3">
    <source>
        <dbReference type="EMBL" id="EAY16276.1"/>
    </source>
</evidence>
<dbReference type="SMR" id="A2DTG7"/>
<proteinExistence type="predicted"/>
<feature type="domain" description="Macro" evidence="2">
    <location>
        <begin position="42"/>
        <end position="221"/>
    </location>
</feature>
<dbReference type="AlphaFoldDB" id="A2DTG7"/>
<sequence length="316" mass="35336">MFKPWKKSKASAPKKPVVTLADLPTWDVQGSKLDAKQIPSCVPKYAPNTEINKKISFWMGGDSTKLKCDAIVNAANSYLAAGGGICGAIFSAAGYEELQKACDEQGYTETGGAKMTPGFRLPSKYVIHAVGPVGVHPEALRSAYNLTLGFMDNDKVKSIAFCCISTGIYGYSIEKATPVALDTVRKWLEVPENLAKTDRLVFVVFMPKDQQVYSHFAHVYFPLEGVEYKKSTKEEETEEEEKQKEEDVVITKKHHESKEHHSEEEKEEPVAKEEAEKSAEDKKKEIPEVKEEKPAEEKKEENAEAKEEKQAEDKKE</sequence>
<dbReference type="RefSeq" id="XP_001328499.1">
    <property type="nucleotide sequence ID" value="XM_001328464.1"/>
</dbReference>
<dbReference type="EMBL" id="DS113244">
    <property type="protein sequence ID" value="EAY16276.1"/>
    <property type="molecule type" value="Genomic_DNA"/>
</dbReference>
<gene>
    <name evidence="3" type="ORF">TVAG_423290</name>
</gene>
<dbReference type="KEGG" id="tva:4774285"/>